<dbReference type="FunFam" id="1.10.10.410:FF:000001">
    <property type="entry name" value="Aspartyl/glutamyl-tRNA(Asn/Gln) amidotransferase subunit B"/>
    <property type="match status" value="1"/>
</dbReference>
<evidence type="ECO:0000256" key="6">
    <source>
        <dbReference type="ARBA" id="ARBA00022840"/>
    </source>
</evidence>
<dbReference type="InterPro" id="IPR017958">
    <property type="entry name" value="Gln-tRNA_amidoTrfase_suB_CS"/>
</dbReference>
<dbReference type="Pfam" id="PF02637">
    <property type="entry name" value="GatB_Yqey"/>
    <property type="match status" value="1"/>
</dbReference>
<organism evidence="13 14">
    <name type="scientific">Legionella israelensis</name>
    <dbReference type="NCBI Taxonomy" id="454"/>
    <lineage>
        <taxon>Bacteria</taxon>
        <taxon>Pseudomonadati</taxon>
        <taxon>Pseudomonadota</taxon>
        <taxon>Gammaproteobacteria</taxon>
        <taxon>Legionellales</taxon>
        <taxon>Legionellaceae</taxon>
        <taxon>Legionella</taxon>
    </lineage>
</organism>
<dbReference type="PANTHER" id="PTHR11659">
    <property type="entry name" value="GLUTAMYL-TRNA GLN AMIDOTRANSFERASE SUBUNIT B MITOCHONDRIAL AND PROKARYOTIC PET112-RELATED"/>
    <property type="match status" value="1"/>
</dbReference>
<dbReference type="NCBIfam" id="NF004012">
    <property type="entry name" value="PRK05477.1-2"/>
    <property type="match status" value="1"/>
</dbReference>
<dbReference type="NCBIfam" id="NF004014">
    <property type="entry name" value="PRK05477.1-4"/>
    <property type="match status" value="1"/>
</dbReference>
<dbReference type="EMBL" id="CP038254">
    <property type="protein sequence ID" value="QBR84295.1"/>
    <property type="molecule type" value="Genomic_DNA"/>
</dbReference>
<proteinExistence type="inferred from homology"/>
<dbReference type="SUPFAM" id="SSF55931">
    <property type="entry name" value="Glutamine synthetase/guanido kinase"/>
    <property type="match status" value="1"/>
</dbReference>
<sequence>MEWDTVIGLEIHAQLKTVSKLFSGVPTDFGAKANTQTSFIDAGLPGVLPVLNKQAVFLAVRFGLAIDGEINNFSTFERKNYFYPDLPKGYQISQYQRPIISNGYLLINEGFKNQKQILISRAHLEEDAGKSIHNIHNHYTGIDLNRAGTPLLEIVTAPCMNSADEAISFLKKLHLLVRFLDICDGNMQEGSFRCDVNLSLKPKGSEKFGTRAELKNLNSFRFIEKAILYEQARQQELLENGQPVLAQTRLFCPETGTTQLLRKKETEADYRYFPDPDLLPIHITSEDIEKIKNNMPDRPECIRAEMAKNPLMTEEDIQFILSSPAVYRFFIAIRGQTKADEKLIINWLKGQYTAALNETHHNFEKPPVAASQMAALLNLLTEKKINHHMAKIIFSRLWAGETNVEKIMETEGFQQQDDDLHLRKLIQDTIKKYPQQAADYKAGKEKLLAFFVGQIMKQSKGTANPEQVNQLFKEELKK</sequence>
<comment type="subunit">
    <text evidence="2 11">Heterotrimer of A, B and C subunits.</text>
</comment>
<dbReference type="GO" id="GO:0070681">
    <property type="term" value="P:glutaminyl-tRNAGln biosynthesis via transamidation"/>
    <property type="evidence" value="ECO:0007669"/>
    <property type="project" value="TreeGrafter"/>
</dbReference>
<evidence type="ECO:0000256" key="11">
    <source>
        <dbReference type="HAMAP-Rule" id="MF_00121"/>
    </source>
</evidence>
<dbReference type="NCBIfam" id="TIGR00133">
    <property type="entry name" value="gatB"/>
    <property type="match status" value="1"/>
</dbReference>
<dbReference type="HAMAP" id="MF_00121">
    <property type="entry name" value="GatB"/>
    <property type="match status" value="1"/>
</dbReference>
<protein>
    <recommendedName>
        <fullName evidence="3 11">Aspartyl/glutamyl-tRNA(Asn/Gln) amidotransferase subunit B</fullName>
        <shortName evidence="11">Asp/Glu-ADT subunit B</shortName>
        <ecNumber evidence="11">6.3.5.-</ecNumber>
    </recommendedName>
</protein>
<evidence type="ECO:0000256" key="3">
    <source>
        <dbReference type="ARBA" id="ARBA00016923"/>
    </source>
</evidence>
<dbReference type="InterPro" id="IPR017959">
    <property type="entry name" value="Asn/Gln-tRNA_amidoTrfase_suB/E"/>
</dbReference>
<evidence type="ECO:0000256" key="4">
    <source>
        <dbReference type="ARBA" id="ARBA00022598"/>
    </source>
</evidence>
<comment type="catalytic activity">
    <reaction evidence="9 11">
        <text>L-aspartyl-tRNA(Asn) + L-glutamine + ATP + H2O = L-asparaginyl-tRNA(Asn) + L-glutamate + ADP + phosphate + 2 H(+)</text>
        <dbReference type="Rhea" id="RHEA:14513"/>
        <dbReference type="Rhea" id="RHEA-COMP:9674"/>
        <dbReference type="Rhea" id="RHEA-COMP:9677"/>
        <dbReference type="ChEBI" id="CHEBI:15377"/>
        <dbReference type="ChEBI" id="CHEBI:15378"/>
        <dbReference type="ChEBI" id="CHEBI:29985"/>
        <dbReference type="ChEBI" id="CHEBI:30616"/>
        <dbReference type="ChEBI" id="CHEBI:43474"/>
        <dbReference type="ChEBI" id="CHEBI:58359"/>
        <dbReference type="ChEBI" id="CHEBI:78515"/>
        <dbReference type="ChEBI" id="CHEBI:78516"/>
        <dbReference type="ChEBI" id="CHEBI:456216"/>
    </reaction>
</comment>
<dbReference type="PROSITE" id="PS01234">
    <property type="entry name" value="GATB"/>
    <property type="match status" value="1"/>
</dbReference>
<keyword evidence="5 11" id="KW-0547">Nucleotide-binding</keyword>
<evidence type="ECO:0000256" key="9">
    <source>
        <dbReference type="ARBA" id="ARBA00047380"/>
    </source>
</evidence>
<evidence type="ECO:0000256" key="2">
    <source>
        <dbReference type="ARBA" id="ARBA00011123"/>
    </source>
</evidence>
<evidence type="ECO:0000256" key="8">
    <source>
        <dbReference type="ARBA" id="ARBA00024799"/>
    </source>
</evidence>
<feature type="domain" description="Asn/Gln amidotransferase" evidence="12">
    <location>
        <begin position="328"/>
        <end position="476"/>
    </location>
</feature>
<accession>A0AAX1EGP2</accession>
<dbReference type="InterPro" id="IPR003789">
    <property type="entry name" value="Asn/Gln_tRNA_amidoTrase-B-like"/>
</dbReference>
<reference evidence="13 14" key="1">
    <citation type="submission" date="2019-03" db="EMBL/GenBank/DDBJ databases">
        <title>Diverse conjugative elements silence natural transformation in Legionella species.</title>
        <authorList>
            <person name="Durieux I."/>
            <person name="Ginevra C."/>
            <person name="Attaiech L."/>
            <person name="Picq K."/>
            <person name="Juan P.A."/>
            <person name="Jarraud S."/>
            <person name="Charpentier X."/>
        </authorList>
    </citation>
    <scope>NUCLEOTIDE SEQUENCE [LARGE SCALE GENOMIC DNA]</scope>
    <source>
        <strain evidence="13 14">HL-0427-4011</strain>
    </source>
</reference>
<dbReference type="InterPro" id="IPR006075">
    <property type="entry name" value="Asn/Gln-tRNA_Trfase_suB/E_cat"/>
</dbReference>
<dbReference type="Proteomes" id="UP000295517">
    <property type="component" value="Chromosome"/>
</dbReference>
<comment type="function">
    <text evidence="8 11">Allows the formation of correctly charged Asn-tRNA(Asn) or Gln-tRNA(Gln) through the transamidation of misacylated Asp-tRNA(Asn) or Glu-tRNA(Gln) in organisms which lack either or both of asparaginyl-tRNA or glutaminyl-tRNA synthetases. The reaction takes place in the presence of glutamine and ATP through an activated phospho-Asp-tRNA(Asn) or phospho-Glu-tRNA(Gln).</text>
</comment>
<dbReference type="InterPro" id="IPR014746">
    <property type="entry name" value="Gln_synth/guanido_kin_cat_dom"/>
</dbReference>
<dbReference type="PANTHER" id="PTHR11659:SF0">
    <property type="entry name" value="GLUTAMYL-TRNA(GLN) AMIDOTRANSFERASE SUBUNIT B, MITOCHONDRIAL"/>
    <property type="match status" value="1"/>
</dbReference>
<dbReference type="SMART" id="SM00845">
    <property type="entry name" value="GatB_Yqey"/>
    <property type="match status" value="1"/>
</dbReference>
<dbReference type="InterPro" id="IPR004413">
    <property type="entry name" value="GatB"/>
</dbReference>
<dbReference type="AlphaFoldDB" id="A0AAX1EGP2"/>
<dbReference type="GO" id="GO:0006412">
    <property type="term" value="P:translation"/>
    <property type="evidence" value="ECO:0007669"/>
    <property type="project" value="UniProtKB-UniRule"/>
</dbReference>
<dbReference type="Gene3D" id="1.10.10.410">
    <property type="match status" value="1"/>
</dbReference>
<evidence type="ECO:0000256" key="10">
    <source>
        <dbReference type="ARBA" id="ARBA00047913"/>
    </source>
</evidence>
<keyword evidence="4 11" id="KW-0436">Ligase</keyword>
<evidence type="ECO:0000313" key="13">
    <source>
        <dbReference type="EMBL" id="QBR84295.1"/>
    </source>
</evidence>
<evidence type="ECO:0000313" key="14">
    <source>
        <dbReference type="Proteomes" id="UP000295517"/>
    </source>
</evidence>
<dbReference type="RefSeq" id="WP_135060556.1">
    <property type="nucleotide sequence ID" value="NZ_CP038254.1"/>
</dbReference>
<dbReference type="GO" id="GO:0050567">
    <property type="term" value="F:glutaminyl-tRNA synthase (glutamine-hydrolyzing) activity"/>
    <property type="evidence" value="ECO:0007669"/>
    <property type="project" value="UniProtKB-UniRule"/>
</dbReference>
<evidence type="ECO:0000259" key="12">
    <source>
        <dbReference type="SMART" id="SM00845"/>
    </source>
</evidence>
<comment type="similarity">
    <text evidence="1 11">Belongs to the GatB/GatE family. GatB subfamily.</text>
</comment>
<evidence type="ECO:0000256" key="1">
    <source>
        <dbReference type="ARBA" id="ARBA00005306"/>
    </source>
</evidence>
<keyword evidence="7 11" id="KW-0648">Protein biosynthesis</keyword>
<comment type="catalytic activity">
    <reaction evidence="10 11">
        <text>L-glutamyl-tRNA(Gln) + L-glutamine + ATP + H2O = L-glutaminyl-tRNA(Gln) + L-glutamate + ADP + phosphate + H(+)</text>
        <dbReference type="Rhea" id="RHEA:17521"/>
        <dbReference type="Rhea" id="RHEA-COMP:9681"/>
        <dbReference type="Rhea" id="RHEA-COMP:9684"/>
        <dbReference type="ChEBI" id="CHEBI:15377"/>
        <dbReference type="ChEBI" id="CHEBI:15378"/>
        <dbReference type="ChEBI" id="CHEBI:29985"/>
        <dbReference type="ChEBI" id="CHEBI:30616"/>
        <dbReference type="ChEBI" id="CHEBI:43474"/>
        <dbReference type="ChEBI" id="CHEBI:58359"/>
        <dbReference type="ChEBI" id="CHEBI:78520"/>
        <dbReference type="ChEBI" id="CHEBI:78521"/>
        <dbReference type="ChEBI" id="CHEBI:456216"/>
    </reaction>
</comment>
<gene>
    <name evidence="11 13" type="primary">gatB</name>
    <name evidence="13" type="ORF">E3983_07925</name>
</gene>
<dbReference type="SUPFAM" id="SSF89095">
    <property type="entry name" value="GatB/YqeY motif"/>
    <property type="match status" value="1"/>
</dbReference>
<name>A0AAX1EGP2_9GAMM</name>
<dbReference type="EC" id="6.3.5.-" evidence="11"/>
<dbReference type="Pfam" id="PF02934">
    <property type="entry name" value="GatB_N"/>
    <property type="match status" value="1"/>
</dbReference>
<evidence type="ECO:0000256" key="7">
    <source>
        <dbReference type="ARBA" id="ARBA00022917"/>
    </source>
</evidence>
<dbReference type="InterPro" id="IPR023168">
    <property type="entry name" value="GatB_Yqey_C_2"/>
</dbReference>
<keyword evidence="6 11" id="KW-0067">ATP-binding</keyword>
<evidence type="ECO:0000256" key="5">
    <source>
        <dbReference type="ARBA" id="ARBA00022741"/>
    </source>
</evidence>
<dbReference type="InterPro" id="IPR018027">
    <property type="entry name" value="Asn/Gln_amidotransferase"/>
</dbReference>
<dbReference type="GO" id="GO:0005524">
    <property type="term" value="F:ATP binding"/>
    <property type="evidence" value="ECO:0007669"/>
    <property type="project" value="UniProtKB-KW"/>
</dbReference>